<evidence type="ECO:0000256" key="12">
    <source>
        <dbReference type="ARBA" id="ARBA00023242"/>
    </source>
</evidence>
<evidence type="ECO:0000256" key="1">
    <source>
        <dbReference type="ARBA" id="ARBA00000900"/>
    </source>
</evidence>
<dbReference type="OrthoDB" id="10266039at2759"/>
<feature type="coiled-coil region" evidence="15">
    <location>
        <begin position="688"/>
        <end position="780"/>
    </location>
</feature>
<dbReference type="InterPro" id="IPR018957">
    <property type="entry name" value="Znf_C3HC4_RING-type"/>
</dbReference>
<dbReference type="InterPro" id="IPR013083">
    <property type="entry name" value="Znf_RING/FYVE/PHD"/>
</dbReference>
<proteinExistence type="inferred from homology"/>
<feature type="domain" description="RING-type" evidence="17">
    <location>
        <begin position="943"/>
        <end position="982"/>
    </location>
</feature>
<dbReference type="EC" id="2.3.2.27" evidence="14"/>
<dbReference type="SUPFAM" id="SSF57850">
    <property type="entry name" value="RING/U-box"/>
    <property type="match status" value="1"/>
</dbReference>
<dbReference type="GO" id="GO:0061630">
    <property type="term" value="F:ubiquitin protein ligase activity"/>
    <property type="evidence" value="ECO:0007669"/>
    <property type="project" value="UniProtKB-EC"/>
</dbReference>
<evidence type="ECO:0000259" key="17">
    <source>
        <dbReference type="PROSITE" id="PS50089"/>
    </source>
</evidence>
<dbReference type="Pfam" id="PF26052">
    <property type="entry name" value="BRE1B"/>
    <property type="match status" value="1"/>
</dbReference>
<dbReference type="PANTHER" id="PTHR23163">
    <property type="entry name" value="RING FINGER PROTEIN-RELATED"/>
    <property type="match status" value="1"/>
</dbReference>
<dbReference type="InterPro" id="IPR017907">
    <property type="entry name" value="Znf_RING_CS"/>
</dbReference>
<dbReference type="InterPro" id="IPR013956">
    <property type="entry name" value="E3_ubiquit_lig_Bre1"/>
</dbReference>
<sequence>MATKRPAVDDPGAAGPPDKKLTRFDPAQLGNISSLEELDVKVLVFQNKKLCERIEQRRLAEDDLQRRVEQLEDRQRHDDAMLMILDEDVRVLLQRFDAETADDSEGETPETTSFLTLLSTWDKDELGQKLGQRVEFSKRAIGRLLQAFDRLVLRNERLQRALREHVLASATDSMADDEKPPAPPPPPPPPPPPSSETSATGGNDAVDMKKPKLEPDATGATRGDSVDTKPDYLDTVVKKEPGASDSVHDDNNASDTNDCKLHSDSVDVKVPVGCTTTPSLIDILHMDLADALQQNKQLHQLVTQLHQRHHENTLKASELQDTVTAAETCNAELRNKVDDLEYDYEKADQRARKLDRRLADSLQKLRGYEEDPVVHEGGRTISGVSKNKFDEISAELEEQREFATTRLSELEKLSKDHHEALKEIEQLRMDLQHLPEHVIMDSSEYKCLQSQFSVLYNESMQLKTQHEETRNLLQTSKIGHLRHIEQMESDELTCQKKLRTELIQLEDTLAQVRKEYEMLRIEFEQTLAANEQTGPINREMRHLIQSLQNHNQQLKGEAGRYKRRLKEANAELSKLKSEGAAQEASKDEASMSSSSGTTTAGSTGAGTAPVYVPPKAEAEPVVLKKPDEDEKDFDVKDKGRSESEIIKDLRAQLKKNQDSQKEMKLLLDMYKSSSSKENRDKVQLMKAEKKARQEVEDLHNHIRKMQEAERKERRKLADDDALRKIKKLEDTISDLQKSLAAQKQREEALLSEMDVTGQAFEDMQEQNMRLLQQLKEKDDANFKLMSERIKSNQIHKLLREEKDSSAEQVATLHGQVQAQNQVVRKLEEKERILQNNLATVEKELSLRQQAMEMHKRKAVESAQAAADLKLRLDKYQSQLKEAQVAVAEKTAHLEKESFKFKRMQEEVASLRRKLERSKKIEMAGAADEVLMEEIKEYKEQLTCPSCKVKRKDAVLTKCFHVFCLECLKTRYETRQRKCPKCNAGFGANDYHRLYLT</sequence>
<dbReference type="SMART" id="SM00184">
    <property type="entry name" value="RING"/>
    <property type="match status" value="1"/>
</dbReference>
<dbReference type="PROSITE" id="PS00518">
    <property type="entry name" value="ZF_RING_1"/>
    <property type="match status" value="1"/>
</dbReference>
<evidence type="ECO:0000256" key="15">
    <source>
        <dbReference type="SAM" id="Coils"/>
    </source>
</evidence>
<evidence type="ECO:0000256" key="2">
    <source>
        <dbReference type="ARBA" id="ARBA00004123"/>
    </source>
</evidence>
<dbReference type="EMBL" id="KQ421218">
    <property type="protein sequence ID" value="KOF78057.1"/>
    <property type="molecule type" value="Genomic_DNA"/>
</dbReference>
<feature type="compositionally biased region" description="Basic and acidic residues" evidence="16">
    <location>
        <begin position="616"/>
        <end position="640"/>
    </location>
</feature>
<evidence type="ECO:0000256" key="5">
    <source>
        <dbReference type="ARBA" id="ARBA00022679"/>
    </source>
</evidence>
<comment type="pathway">
    <text evidence="3 14">Protein modification; protein ubiquitination.</text>
</comment>
<dbReference type="EMBL" id="KQ421218">
    <property type="protein sequence ID" value="KOF78058.1"/>
    <property type="molecule type" value="Genomic_DNA"/>
</dbReference>
<keyword evidence="10 14" id="KW-0156">Chromatin regulator</keyword>
<dbReference type="FunFam" id="3.30.40.10:FF:000040">
    <property type="entry name" value="E3 ubiquitin protein ligase"/>
    <property type="match status" value="1"/>
</dbReference>
<keyword evidence="11 14" id="KW-0175">Coiled coil</keyword>
<dbReference type="STRING" id="37653.A0A0L8GM20"/>
<comment type="subcellular location">
    <subcellularLocation>
        <location evidence="2 14">Nucleus</location>
    </subcellularLocation>
</comment>
<comment type="similarity">
    <text evidence="4 14">Belongs to the BRE1 family.</text>
</comment>
<keyword evidence="7 13" id="KW-0863">Zinc-finger</keyword>
<dbReference type="Gene3D" id="3.30.40.10">
    <property type="entry name" value="Zinc/RING finger domain, C3HC4 (zinc finger)"/>
    <property type="match status" value="1"/>
</dbReference>
<feature type="region of interest" description="Disordered" evidence="16">
    <location>
        <begin position="1"/>
        <end position="25"/>
    </location>
</feature>
<dbReference type="GO" id="GO:0016567">
    <property type="term" value="P:protein ubiquitination"/>
    <property type="evidence" value="ECO:0007669"/>
    <property type="project" value="UniProtKB-UniRule"/>
</dbReference>
<reference evidence="18" key="1">
    <citation type="submission" date="2015-07" db="EMBL/GenBank/DDBJ databases">
        <title>MeaNS - Measles Nucleotide Surveillance Program.</title>
        <authorList>
            <person name="Tran T."/>
            <person name="Druce J."/>
        </authorList>
    </citation>
    <scope>NUCLEOTIDE SEQUENCE</scope>
    <source>
        <strain evidence="18">UCB-OBI-ISO-001</strain>
        <tissue evidence="18">Gonad</tissue>
    </source>
</reference>
<dbReference type="InterPro" id="IPR001841">
    <property type="entry name" value="Znf_RING"/>
</dbReference>
<keyword evidence="6 14" id="KW-0479">Metal-binding</keyword>
<keyword evidence="5 14" id="KW-0808">Transferase</keyword>
<keyword evidence="9 14" id="KW-0862">Zinc</keyword>
<dbReference type="Pfam" id="PF00097">
    <property type="entry name" value="zf-C3HC4"/>
    <property type="match status" value="1"/>
</dbReference>
<feature type="compositionally biased region" description="Pro residues" evidence="16">
    <location>
        <begin position="181"/>
        <end position="194"/>
    </location>
</feature>
<evidence type="ECO:0000256" key="16">
    <source>
        <dbReference type="SAM" id="MobiDB-lite"/>
    </source>
</evidence>
<dbReference type="CDD" id="cd16705">
    <property type="entry name" value="RING-HC_dBre1-like"/>
    <property type="match status" value="1"/>
</dbReference>
<evidence type="ECO:0000256" key="11">
    <source>
        <dbReference type="ARBA" id="ARBA00023054"/>
    </source>
</evidence>
<feature type="compositionally biased region" description="Low complexity" evidence="16">
    <location>
        <begin position="590"/>
        <end position="608"/>
    </location>
</feature>
<dbReference type="GO" id="GO:0033503">
    <property type="term" value="C:HULC complex"/>
    <property type="evidence" value="ECO:0007669"/>
    <property type="project" value="TreeGrafter"/>
</dbReference>
<dbReference type="UniPathway" id="UPA00143"/>
<protein>
    <recommendedName>
        <fullName evidence="14">E3 ubiquitin protein ligase</fullName>
        <ecNumber evidence="14">2.3.2.27</ecNumber>
    </recommendedName>
</protein>
<accession>A0A0L8GM20</accession>
<evidence type="ECO:0000256" key="4">
    <source>
        <dbReference type="ARBA" id="ARBA00005555"/>
    </source>
</evidence>
<keyword evidence="12 14" id="KW-0539">Nucleus</keyword>
<keyword evidence="8 14" id="KW-0833">Ubl conjugation pathway</keyword>
<name>A0A0L8GM20_OCTBM</name>
<evidence type="ECO:0000256" key="9">
    <source>
        <dbReference type="ARBA" id="ARBA00022833"/>
    </source>
</evidence>
<dbReference type="GO" id="GO:0006325">
    <property type="term" value="P:chromatin organization"/>
    <property type="evidence" value="ECO:0007669"/>
    <property type="project" value="UniProtKB-KW"/>
</dbReference>
<evidence type="ECO:0000256" key="8">
    <source>
        <dbReference type="ARBA" id="ARBA00022786"/>
    </source>
</evidence>
<dbReference type="InterPro" id="IPR058642">
    <property type="entry name" value="BRE1A/B-like_dom"/>
</dbReference>
<feature type="compositionally biased region" description="Basic and acidic residues" evidence="16">
    <location>
        <begin position="206"/>
        <end position="215"/>
    </location>
</feature>
<evidence type="ECO:0000256" key="10">
    <source>
        <dbReference type="ARBA" id="ARBA00022853"/>
    </source>
</evidence>
<gene>
    <name evidence="18" type="ORF">OCBIM_22031331mg</name>
</gene>
<organism evidence="18">
    <name type="scientific">Octopus bimaculoides</name>
    <name type="common">California two-spotted octopus</name>
    <dbReference type="NCBI Taxonomy" id="37653"/>
    <lineage>
        <taxon>Eukaryota</taxon>
        <taxon>Metazoa</taxon>
        <taxon>Spiralia</taxon>
        <taxon>Lophotrochozoa</taxon>
        <taxon>Mollusca</taxon>
        <taxon>Cephalopoda</taxon>
        <taxon>Coleoidea</taxon>
        <taxon>Octopodiformes</taxon>
        <taxon>Octopoda</taxon>
        <taxon>Incirrata</taxon>
        <taxon>Octopodidae</taxon>
        <taxon>Octopus</taxon>
    </lineage>
</organism>
<feature type="region of interest" description="Disordered" evidence="16">
    <location>
        <begin position="239"/>
        <end position="258"/>
    </location>
</feature>
<dbReference type="PROSITE" id="PS50089">
    <property type="entry name" value="ZF_RING_2"/>
    <property type="match status" value="1"/>
</dbReference>
<feature type="coiled-coil region" evidence="15">
    <location>
        <begin position="816"/>
        <end position="920"/>
    </location>
</feature>
<comment type="catalytic activity">
    <reaction evidence="1 14">
        <text>S-ubiquitinyl-[E2 ubiquitin-conjugating enzyme]-L-cysteine + [acceptor protein]-L-lysine = [E2 ubiquitin-conjugating enzyme]-L-cysteine + N(6)-ubiquitinyl-[acceptor protein]-L-lysine.</text>
        <dbReference type="EC" id="2.3.2.27"/>
    </reaction>
</comment>
<evidence type="ECO:0000256" key="3">
    <source>
        <dbReference type="ARBA" id="ARBA00004906"/>
    </source>
</evidence>
<dbReference type="PANTHER" id="PTHR23163:SF0">
    <property type="entry name" value="E3 UBIQUITIN-PROTEIN LIGASE BRE1"/>
    <property type="match status" value="1"/>
</dbReference>
<evidence type="ECO:0000256" key="6">
    <source>
        <dbReference type="ARBA" id="ARBA00022723"/>
    </source>
</evidence>
<dbReference type="GO" id="GO:0005634">
    <property type="term" value="C:nucleus"/>
    <property type="evidence" value="ECO:0007669"/>
    <property type="project" value="UniProtKB-SubCell"/>
</dbReference>
<evidence type="ECO:0000313" key="18">
    <source>
        <dbReference type="EMBL" id="KOF78056.1"/>
    </source>
</evidence>
<evidence type="ECO:0000256" key="7">
    <source>
        <dbReference type="ARBA" id="ARBA00022771"/>
    </source>
</evidence>
<dbReference type="AlphaFoldDB" id="A0A0L8GM20"/>
<evidence type="ECO:0000256" key="13">
    <source>
        <dbReference type="PROSITE-ProRule" id="PRU00175"/>
    </source>
</evidence>
<dbReference type="GO" id="GO:0008270">
    <property type="term" value="F:zinc ion binding"/>
    <property type="evidence" value="ECO:0007669"/>
    <property type="project" value="UniProtKB-KW"/>
</dbReference>
<dbReference type="EMBL" id="KQ421218">
    <property type="protein sequence ID" value="KOF78056.1"/>
    <property type="molecule type" value="Genomic_DNA"/>
</dbReference>
<feature type="coiled-coil region" evidence="15">
    <location>
        <begin position="288"/>
        <end position="430"/>
    </location>
</feature>
<feature type="region of interest" description="Disordered" evidence="16">
    <location>
        <begin position="170"/>
        <end position="231"/>
    </location>
</feature>
<feature type="region of interest" description="Disordered" evidence="16">
    <location>
        <begin position="572"/>
        <end position="640"/>
    </location>
</feature>
<evidence type="ECO:0000256" key="14">
    <source>
        <dbReference type="RuleBase" id="RU365038"/>
    </source>
</evidence>